<keyword evidence="6" id="KW-1185">Reference proteome</keyword>
<dbReference type="Gene3D" id="3.50.50.60">
    <property type="entry name" value="FAD/NAD(P)-binding domain"/>
    <property type="match status" value="1"/>
</dbReference>
<dbReference type="OrthoDB" id="2690153at2759"/>
<dbReference type="GO" id="GO:0071949">
    <property type="term" value="F:FAD binding"/>
    <property type="evidence" value="ECO:0007669"/>
    <property type="project" value="InterPro"/>
</dbReference>
<accession>A0A6A5RUM6</accession>
<sequence length="300" mass="33054">MVNETSTDIISKGNFFCLADTIHRYPPTLGLDSNTCIQDSFNLAWKVAYMLPGLAPPSLLETYSGERQRLASGLVLDSNNTLRSHAAVCFSVGVQPHGISDEDRKKAEEMLRQNSTAGIGARKALRESTRHMQTESKWWGTAMNQLYASTAICTNDEENLCQPGLKEQQDPCRFHDTSAYSGRRFPYVWLGSRVPGKLVSTLEVASKGEFTLLTGIGGGGGPWKAADLMQRSLNIEVKIVGIGTGLQWEDVYLEWEEKPGVEEDGCVLMRPDLFVAWISKSSGNESARLLEVMCRVLGVS</sequence>
<evidence type="ECO:0000313" key="6">
    <source>
        <dbReference type="Proteomes" id="UP000800082"/>
    </source>
</evidence>
<dbReference type="PRINTS" id="PR00420">
    <property type="entry name" value="RNGMNOXGNASE"/>
</dbReference>
<dbReference type="SUPFAM" id="SSF51905">
    <property type="entry name" value="FAD/NAD(P)-binding domain"/>
    <property type="match status" value="1"/>
</dbReference>
<dbReference type="InterPro" id="IPR002938">
    <property type="entry name" value="FAD-bd"/>
</dbReference>
<evidence type="ECO:0000256" key="2">
    <source>
        <dbReference type="ARBA" id="ARBA00022827"/>
    </source>
</evidence>
<dbReference type="Gene3D" id="3.40.30.120">
    <property type="match status" value="1"/>
</dbReference>
<dbReference type="Pfam" id="PF01494">
    <property type="entry name" value="FAD_binding_3"/>
    <property type="match status" value="1"/>
</dbReference>
<dbReference type="RefSeq" id="XP_033450936.1">
    <property type="nucleotide sequence ID" value="XM_033591697.1"/>
</dbReference>
<evidence type="ECO:0000256" key="1">
    <source>
        <dbReference type="ARBA" id="ARBA00022630"/>
    </source>
</evidence>
<keyword evidence="2" id="KW-0274">FAD</keyword>
<organism evidence="5 6">
    <name type="scientific">Didymella exigua CBS 183.55</name>
    <dbReference type="NCBI Taxonomy" id="1150837"/>
    <lineage>
        <taxon>Eukaryota</taxon>
        <taxon>Fungi</taxon>
        <taxon>Dikarya</taxon>
        <taxon>Ascomycota</taxon>
        <taxon>Pezizomycotina</taxon>
        <taxon>Dothideomycetes</taxon>
        <taxon>Pleosporomycetidae</taxon>
        <taxon>Pleosporales</taxon>
        <taxon>Pleosporineae</taxon>
        <taxon>Didymellaceae</taxon>
        <taxon>Didymella</taxon>
    </lineage>
</organism>
<dbReference type="PANTHER" id="PTHR43004">
    <property type="entry name" value="TRK SYSTEM POTASSIUM UPTAKE PROTEIN"/>
    <property type="match status" value="1"/>
</dbReference>
<gene>
    <name evidence="5" type="ORF">M421DRAFT_418167</name>
</gene>
<keyword evidence="1" id="KW-0285">Flavoprotein</keyword>
<feature type="domain" description="FAD-binding" evidence="4">
    <location>
        <begin position="5"/>
        <end position="75"/>
    </location>
</feature>
<dbReference type="InterPro" id="IPR036188">
    <property type="entry name" value="FAD/NAD-bd_sf"/>
</dbReference>
<dbReference type="GO" id="GO:0016709">
    <property type="term" value="F:oxidoreductase activity, acting on paired donors, with incorporation or reduction of molecular oxygen, NAD(P)H as one donor, and incorporation of one atom of oxygen"/>
    <property type="evidence" value="ECO:0007669"/>
    <property type="project" value="UniProtKB-ARBA"/>
</dbReference>
<protein>
    <recommendedName>
        <fullName evidence="4">FAD-binding domain-containing protein</fullName>
    </recommendedName>
</protein>
<proteinExistence type="predicted"/>
<dbReference type="AlphaFoldDB" id="A0A6A5RUM6"/>
<name>A0A6A5RUM6_9PLEO</name>
<evidence type="ECO:0000256" key="3">
    <source>
        <dbReference type="ARBA" id="ARBA00023002"/>
    </source>
</evidence>
<dbReference type="GeneID" id="54349365"/>
<evidence type="ECO:0000313" key="5">
    <source>
        <dbReference type="EMBL" id="KAF1930688.1"/>
    </source>
</evidence>
<reference evidence="5" key="1">
    <citation type="journal article" date="2020" name="Stud. Mycol.">
        <title>101 Dothideomycetes genomes: a test case for predicting lifestyles and emergence of pathogens.</title>
        <authorList>
            <person name="Haridas S."/>
            <person name="Albert R."/>
            <person name="Binder M."/>
            <person name="Bloem J."/>
            <person name="Labutti K."/>
            <person name="Salamov A."/>
            <person name="Andreopoulos B."/>
            <person name="Baker S."/>
            <person name="Barry K."/>
            <person name="Bills G."/>
            <person name="Bluhm B."/>
            <person name="Cannon C."/>
            <person name="Castanera R."/>
            <person name="Culley D."/>
            <person name="Daum C."/>
            <person name="Ezra D."/>
            <person name="Gonzalez J."/>
            <person name="Henrissat B."/>
            <person name="Kuo A."/>
            <person name="Liang C."/>
            <person name="Lipzen A."/>
            <person name="Lutzoni F."/>
            <person name="Magnuson J."/>
            <person name="Mondo S."/>
            <person name="Nolan M."/>
            <person name="Ohm R."/>
            <person name="Pangilinan J."/>
            <person name="Park H.-J."/>
            <person name="Ramirez L."/>
            <person name="Alfaro M."/>
            <person name="Sun H."/>
            <person name="Tritt A."/>
            <person name="Yoshinaga Y."/>
            <person name="Zwiers L.-H."/>
            <person name="Turgeon B."/>
            <person name="Goodwin S."/>
            <person name="Spatafora J."/>
            <person name="Crous P."/>
            <person name="Grigoriev I."/>
        </authorList>
    </citation>
    <scope>NUCLEOTIDE SEQUENCE</scope>
    <source>
        <strain evidence="5">CBS 183.55</strain>
    </source>
</reference>
<dbReference type="PANTHER" id="PTHR43004:SF8">
    <property type="entry name" value="FAD-BINDING DOMAIN-CONTAINING PROTEIN-RELATED"/>
    <property type="match status" value="1"/>
</dbReference>
<evidence type="ECO:0000259" key="4">
    <source>
        <dbReference type="Pfam" id="PF01494"/>
    </source>
</evidence>
<dbReference type="Pfam" id="PF21274">
    <property type="entry name" value="Rng_hyd_C"/>
    <property type="match status" value="1"/>
</dbReference>
<keyword evidence="3" id="KW-0560">Oxidoreductase</keyword>
<dbReference type="Proteomes" id="UP000800082">
    <property type="component" value="Unassembled WGS sequence"/>
</dbReference>
<dbReference type="EMBL" id="ML978962">
    <property type="protein sequence ID" value="KAF1930688.1"/>
    <property type="molecule type" value="Genomic_DNA"/>
</dbReference>
<dbReference type="InterPro" id="IPR050641">
    <property type="entry name" value="RIFMO-like"/>
</dbReference>